<dbReference type="PANTHER" id="PTHR33778">
    <property type="entry name" value="PROTEIN MGTC"/>
    <property type="match status" value="1"/>
</dbReference>
<feature type="transmembrane region" description="Helical" evidence="9">
    <location>
        <begin position="12"/>
        <end position="33"/>
    </location>
</feature>
<dbReference type="InterPro" id="IPR003416">
    <property type="entry name" value="MgtC/SapB/SrpB/YhiD_fam"/>
</dbReference>
<evidence type="ECO:0000256" key="4">
    <source>
        <dbReference type="ARBA" id="ARBA00022475"/>
    </source>
</evidence>
<keyword evidence="6 9" id="KW-1133">Transmembrane helix</keyword>
<evidence type="ECO:0000256" key="3">
    <source>
        <dbReference type="ARBA" id="ARBA00013833"/>
    </source>
</evidence>
<evidence type="ECO:0000259" key="10">
    <source>
        <dbReference type="Pfam" id="PF02308"/>
    </source>
</evidence>
<dbReference type="EMBL" id="JBHGCJ010000003">
    <property type="protein sequence ID" value="MFG6108734.1"/>
    <property type="molecule type" value="Genomic_DNA"/>
</dbReference>
<dbReference type="Proteomes" id="UP001605261">
    <property type="component" value="Unassembled WGS sequence"/>
</dbReference>
<evidence type="ECO:0000256" key="5">
    <source>
        <dbReference type="ARBA" id="ARBA00022692"/>
    </source>
</evidence>
<feature type="transmembrane region" description="Helical" evidence="9">
    <location>
        <begin position="45"/>
        <end position="66"/>
    </location>
</feature>
<evidence type="ECO:0000313" key="12">
    <source>
        <dbReference type="EMBL" id="MFG6108734.1"/>
    </source>
</evidence>
<keyword evidence="7 9" id="KW-0472">Membrane</keyword>
<evidence type="ECO:0000256" key="7">
    <source>
        <dbReference type="ARBA" id="ARBA00023136"/>
    </source>
</evidence>
<dbReference type="RefSeq" id="WP_394162083.1">
    <property type="nucleotide sequence ID" value="NZ_JBHGCJ010000003.1"/>
</dbReference>
<keyword evidence="5 9" id="KW-0812">Transmembrane</keyword>
<feature type="domain" description="MgtC-like C-terminal" evidence="11">
    <location>
        <begin position="163"/>
        <end position="239"/>
    </location>
</feature>
<comment type="caution">
    <text evidence="12">The sequence shown here is derived from an EMBL/GenBank/DDBJ whole genome shotgun (WGS) entry which is preliminary data.</text>
</comment>
<feature type="transmembrane region" description="Helical" evidence="9">
    <location>
        <begin position="78"/>
        <end position="95"/>
    </location>
</feature>
<dbReference type="Pfam" id="PF21770">
    <property type="entry name" value="MgtC_SapB_C"/>
    <property type="match status" value="1"/>
</dbReference>
<gene>
    <name evidence="12" type="ORF">ACEU0G_002726</name>
</gene>
<name>A0ABW7CUU5_9GAMM</name>
<dbReference type="PRINTS" id="PR01837">
    <property type="entry name" value="MGTCSAPBPROT"/>
</dbReference>
<keyword evidence="9" id="KW-0997">Cell inner membrane</keyword>
<evidence type="ECO:0000256" key="2">
    <source>
        <dbReference type="ARBA" id="ARBA00009298"/>
    </source>
</evidence>
<keyword evidence="4" id="KW-1003">Cell membrane</keyword>
<evidence type="ECO:0000259" key="11">
    <source>
        <dbReference type="Pfam" id="PF21770"/>
    </source>
</evidence>
<comment type="similarity">
    <text evidence="2 9">Belongs to the MgtC/SapB family.</text>
</comment>
<dbReference type="PANTHER" id="PTHR33778:SF3">
    <property type="entry name" value="PROTEIN MGTC"/>
    <property type="match status" value="1"/>
</dbReference>
<dbReference type="InterPro" id="IPR048640">
    <property type="entry name" value="MgtC-like_C"/>
</dbReference>
<accession>A0ABW7CUU5</accession>
<proteinExistence type="inferred from homology"/>
<evidence type="ECO:0000256" key="8">
    <source>
        <dbReference type="ARBA" id="ARBA00025369"/>
    </source>
</evidence>
<comment type="function">
    <text evidence="8">Virulence factor required for growth in low Mg(2+) medium and for intramacrophage survival. May be involved in regulating membrane potential by activating Na(+)/K(+)-ATPase.</text>
</comment>
<organism evidence="12 13">
    <name type="scientific">Stenotrophomonas nematodicola</name>
    <dbReference type="NCBI Taxonomy" id="2656746"/>
    <lineage>
        <taxon>Bacteria</taxon>
        <taxon>Pseudomonadati</taxon>
        <taxon>Pseudomonadota</taxon>
        <taxon>Gammaproteobacteria</taxon>
        <taxon>Lysobacterales</taxon>
        <taxon>Lysobacteraceae</taxon>
        <taxon>Stenotrophomonas</taxon>
    </lineage>
</organism>
<feature type="domain" description="MgtC/SapB/SrpB/YhiD N-terminal" evidence="10">
    <location>
        <begin position="22"/>
        <end position="146"/>
    </location>
</feature>
<reference evidence="12 13" key="1">
    <citation type="submission" date="2024-09" db="EMBL/GenBank/DDBJ databases">
        <authorList>
            <consortium name="All-Russian atlas of soil microorganisms"/>
            <consortium name="as a basis for the search for new antimicrobial producers and enzymes with unique properties"/>
            <person name="Sokolova E.A."/>
            <person name="Voronina E.N."/>
        </authorList>
    </citation>
    <scope>NUCLEOTIDE SEQUENCE [LARGE SCALE GENOMIC DNA]</scope>
    <source>
        <strain evidence="12 13">AF-22b-331.1</strain>
    </source>
</reference>
<dbReference type="Gene3D" id="3.30.70.260">
    <property type="match status" value="1"/>
</dbReference>
<sequence>MEFNPHLPAFNAGATISTLISLSTAFVLGAAIGLERQLRQRTAGLRTNTLVAVGAAVFVDLAVRYHALHGGPPSPLHVVAYVISGVGFLGAGVIMKDGTQVSGLNTAATLWGSAAVGACAGIKLLPEAVLAALFVLAANTLLRPVVNRIQRQPLEEAFSEATYAVTVMCERDRQADVLDRLLLLLEQAHYPVRAVEPRPFGEREVQIEAVLYATAVAADELDAVMATLSATDGVLQAFWNATLDE</sequence>
<comment type="subcellular location">
    <subcellularLocation>
        <location evidence="9">Cell inner membrane</location>
        <topology evidence="9">Multi-pass membrane protein</topology>
    </subcellularLocation>
    <subcellularLocation>
        <location evidence="1">Cell membrane</location>
        <topology evidence="1">Multi-pass membrane protein</topology>
    </subcellularLocation>
</comment>
<evidence type="ECO:0000313" key="13">
    <source>
        <dbReference type="Proteomes" id="UP001605261"/>
    </source>
</evidence>
<protein>
    <recommendedName>
        <fullName evidence="3 9">Protein MgtC</fullName>
    </recommendedName>
</protein>
<evidence type="ECO:0000256" key="9">
    <source>
        <dbReference type="RuleBase" id="RU365041"/>
    </source>
</evidence>
<keyword evidence="13" id="KW-1185">Reference proteome</keyword>
<dbReference type="InterPro" id="IPR049177">
    <property type="entry name" value="MgtC_SapB_SrpB_YhiD_N"/>
</dbReference>
<dbReference type="Pfam" id="PF02308">
    <property type="entry name" value="MgtC"/>
    <property type="match status" value="1"/>
</dbReference>
<evidence type="ECO:0000256" key="1">
    <source>
        <dbReference type="ARBA" id="ARBA00004651"/>
    </source>
</evidence>
<evidence type="ECO:0000256" key="6">
    <source>
        <dbReference type="ARBA" id="ARBA00022989"/>
    </source>
</evidence>